<dbReference type="PANTHER" id="PTHR45820:SF5">
    <property type="entry name" value="DIFFUSION FACILITATOR FAMILY METAL ION TRANSPORTER, PUTATIVE-RELATED"/>
    <property type="match status" value="1"/>
</dbReference>
<keyword evidence="10 11" id="KW-0472">Membrane</keyword>
<dbReference type="PANTHER" id="PTHR45820">
    <property type="entry name" value="FI23527P1"/>
    <property type="match status" value="1"/>
</dbReference>
<evidence type="ECO:0000256" key="9">
    <source>
        <dbReference type="ARBA" id="ARBA00023065"/>
    </source>
</evidence>
<dbReference type="OrthoDB" id="9944568at2759"/>
<dbReference type="GO" id="GO:0006882">
    <property type="term" value="P:intracellular zinc ion homeostasis"/>
    <property type="evidence" value="ECO:0007669"/>
    <property type="project" value="TreeGrafter"/>
</dbReference>
<dbReference type="VEuPathDB" id="FungiDB:BO72DRAFT_469972"/>
<dbReference type="InterPro" id="IPR027469">
    <property type="entry name" value="Cation_efflux_TMD_sf"/>
</dbReference>
<keyword evidence="6 11" id="KW-0812">Transmembrane</keyword>
<feature type="domain" description="Cation efflux protein cytoplasmic" evidence="13">
    <location>
        <begin position="215"/>
        <end position="288"/>
    </location>
</feature>
<evidence type="ECO:0000256" key="6">
    <source>
        <dbReference type="ARBA" id="ARBA00022692"/>
    </source>
</evidence>
<evidence type="ECO:0000256" key="1">
    <source>
        <dbReference type="ARBA" id="ARBA00004429"/>
    </source>
</evidence>
<dbReference type="AlphaFoldDB" id="A0A8G1RRQ9"/>
<name>A0A8G1RRQ9_9EURO</name>
<evidence type="ECO:0000256" key="5">
    <source>
        <dbReference type="ARBA" id="ARBA00022519"/>
    </source>
</evidence>
<dbReference type="GO" id="GO:0005385">
    <property type="term" value="F:zinc ion transmembrane transporter activity"/>
    <property type="evidence" value="ECO:0007669"/>
    <property type="project" value="TreeGrafter"/>
</dbReference>
<dbReference type="RefSeq" id="XP_040799526.1">
    <property type="nucleotide sequence ID" value="XM_040946990.1"/>
</dbReference>
<reference evidence="14 15" key="1">
    <citation type="submission" date="2018-02" db="EMBL/GenBank/DDBJ databases">
        <title>The genomes of Aspergillus section Nigri reveals drivers in fungal speciation.</title>
        <authorList>
            <consortium name="DOE Joint Genome Institute"/>
            <person name="Vesth T.C."/>
            <person name="Nybo J."/>
            <person name="Theobald S."/>
            <person name="Brandl J."/>
            <person name="Frisvad J.C."/>
            <person name="Nielsen K.F."/>
            <person name="Lyhne E.K."/>
            <person name="Kogle M.E."/>
            <person name="Kuo A."/>
            <person name="Riley R."/>
            <person name="Clum A."/>
            <person name="Nolan M."/>
            <person name="Lipzen A."/>
            <person name="Salamov A."/>
            <person name="Henrissat B."/>
            <person name="Wiebenga A."/>
            <person name="De vries R.P."/>
            <person name="Grigoriev I.V."/>
            <person name="Mortensen U.H."/>
            <person name="Andersen M.R."/>
            <person name="Baker S.E."/>
        </authorList>
    </citation>
    <scope>NUCLEOTIDE SEQUENCE [LARGE SCALE GENOMIC DNA]</scope>
    <source>
        <strain evidence="14 15">CBS 313.89</strain>
    </source>
</reference>
<evidence type="ECO:0000259" key="12">
    <source>
        <dbReference type="Pfam" id="PF01545"/>
    </source>
</evidence>
<feature type="transmembrane region" description="Helical" evidence="11">
    <location>
        <begin position="79"/>
        <end position="98"/>
    </location>
</feature>
<keyword evidence="7" id="KW-0862">Zinc</keyword>
<evidence type="ECO:0000256" key="7">
    <source>
        <dbReference type="ARBA" id="ARBA00022833"/>
    </source>
</evidence>
<gene>
    <name evidence="14" type="ORF">BO72DRAFT_469972</name>
</gene>
<dbReference type="EMBL" id="KZ824656">
    <property type="protein sequence ID" value="RAK75516.1"/>
    <property type="molecule type" value="Genomic_DNA"/>
</dbReference>
<sequence length="321" mass="34664">MSPRISRSQRLMVVIAISSAFFASEISVGFYTHSLALVADAFHYLSDLVSFIVAFLALRVSEADDSPKALSFGWQRAQLLGAFFNGVLLLGLGISVFLQSIERFISIERVENPKLMFIMGSIGLGLNLISATFLHAQPVAHSHDLGMMGVLVHVLGDAANNLGVMAAALVIWLTHYEGRYYADPGTTMGISIMIILSSFPLMRRAGLILLQSAPNGVDAEDVKHDLEKIPGVLSVHELHIWQLNQQKTLASVHVMVSDSSVPAFLRLTKTINECFHAYGIHSTTIQPEVVHLGAISSLATEGIEKCQVVCGAMCAGLTCCG</sequence>
<evidence type="ECO:0000256" key="2">
    <source>
        <dbReference type="ARBA" id="ARBA00008873"/>
    </source>
</evidence>
<keyword evidence="8 11" id="KW-1133">Transmembrane helix</keyword>
<accession>A0A8G1RRQ9</accession>
<dbReference type="SUPFAM" id="SSF161111">
    <property type="entry name" value="Cation efflux protein transmembrane domain-like"/>
    <property type="match status" value="1"/>
</dbReference>
<proteinExistence type="inferred from homology"/>
<dbReference type="NCBIfam" id="TIGR01297">
    <property type="entry name" value="CDF"/>
    <property type="match status" value="1"/>
</dbReference>
<keyword evidence="5" id="KW-0997">Cell inner membrane</keyword>
<dbReference type="InterPro" id="IPR036837">
    <property type="entry name" value="Cation_efflux_CTD_sf"/>
</dbReference>
<keyword evidence="3" id="KW-0813">Transport</keyword>
<evidence type="ECO:0000256" key="3">
    <source>
        <dbReference type="ARBA" id="ARBA00022448"/>
    </source>
</evidence>
<keyword evidence="15" id="KW-1185">Reference proteome</keyword>
<evidence type="ECO:0000313" key="14">
    <source>
        <dbReference type="EMBL" id="RAK75516.1"/>
    </source>
</evidence>
<feature type="transmembrane region" description="Helical" evidence="11">
    <location>
        <begin position="118"/>
        <end position="136"/>
    </location>
</feature>
<dbReference type="Pfam" id="PF01545">
    <property type="entry name" value="Cation_efflux"/>
    <property type="match status" value="1"/>
</dbReference>
<evidence type="ECO:0000256" key="4">
    <source>
        <dbReference type="ARBA" id="ARBA00022475"/>
    </source>
</evidence>
<feature type="transmembrane region" description="Helical" evidence="11">
    <location>
        <begin position="148"/>
        <end position="173"/>
    </location>
</feature>
<evidence type="ECO:0000256" key="11">
    <source>
        <dbReference type="SAM" id="Phobius"/>
    </source>
</evidence>
<evidence type="ECO:0000313" key="15">
    <source>
        <dbReference type="Proteomes" id="UP000249789"/>
    </source>
</evidence>
<dbReference type="InterPro" id="IPR058533">
    <property type="entry name" value="Cation_efflux_TM"/>
</dbReference>
<protein>
    <submittedName>
        <fullName evidence="14">Cation diffusion facilitator family metal ion transporter</fullName>
    </submittedName>
</protein>
<comment type="similarity">
    <text evidence="2">Belongs to the cation diffusion facilitator (CDF) transporter (TC 2.A.4) family. SLC30A subfamily.</text>
</comment>
<dbReference type="InterPro" id="IPR027470">
    <property type="entry name" value="Cation_efflux_CTD"/>
</dbReference>
<dbReference type="Gene3D" id="1.20.1510.10">
    <property type="entry name" value="Cation efflux protein transmembrane domain"/>
    <property type="match status" value="1"/>
</dbReference>
<organism evidence="14 15">
    <name type="scientific">Aspergillus fijiensis CBS 313.89</name>
    <dbReference type="NCBI Taxonomy" id="1448319"/>
    <lineage>
        <taxon>Eukaryota</taxon>
        <taxon>Fungi</taxon>
        <taxon>Dikarya</taxon>
        <taxon>Ascomycota</taxon>
        <taxon>Pezizomycotina</taxon>
        <taxon>Eurotiomycetes</taxon>
        <taxon>Eurotiomycetidae</taxon>
        <taxon>Eurotiales</taxon>
        <taxon>Aspergillaceae</taxon>
        <taxon>Aspergillus</taxon>
    </lineage>
</organism>
<evidence type="ECO:0000259" key="13">
    <source>
        <dbReference type="Pfam" id="PF16916"/>
    </source>
</evidence>
<feature type="transmembrane region" description="Helical" evidence="11">
    <location>
        <begin position="12"/>
        <end position="31"/>
    </location>
</feature>
<evidence type="ECO:0000256" key="10">
    <source>
        <dbReference type="ARBA" id="ARBA00023136"/>
    </source>
</evidence>
<feature type="domain" description="Cation efflux protein transmembrane" evidence="12">
    <location>
        <begin position="11"/>
        <end position="210"/>
    </location>
</feature>
<dbReference type="GO" id="GO:0005886">
    <property type="term" value="C:plasma membrane"/>
    <property type="evidence" value="ECO:0007669"/>
    <property type="project" value="UniProtKB-SubCell"/>
</dbReference>
<evidence type="ECO:0000256" key="8">
    <source>
        <dbReference type="ARBA" id="ARBA00022989"/>
    </source>
</evidence>
<dbReference type="Pfam" id="PF16916">
    <property type="entry name" value="ZT_dimer"/>
    <property type="match status" value="1"/>
</dbReference>
<dbReference type="GeneID" id="63864323"/>
<dbReference type="FunFam" id="1.20.1510.10:FF:000016">
    <property type="entry name" value="Zinc transporter ZitB"/>
    <property type="match status" value="1"/>
</dbReference>
<keyword evidence="9" id="KW-0406">Ion transport</keyword>
<dbReference type="Proteomes" id="UP000249789">
    <property type="component" value="Unassembled WGS sequence"/>
</dbReference>
<dbReference type="SUPFAM" id="SSF160240">
    <property type="entry name" value="Cation efflux protein cytoplasmic domain-like"/>
    <property type="match status" value="1"/>
</dbReference>
<feature type="transmembrane region" description="Helical" evidence="11">
    <location>
        <begin position="185"/>
        <end position="202"/>
    </location>
</feature>
<comment type="subcellular location">
    <subcellularLocation>
        <location evidence="1">Cell inner membrane</location>
        <topology evidence="1">Multi-pass membrane protein</topology>
    </subcellularLocation>
</comment>
<dbReference type="InterPro" id="IPR002524">
    <property type="entry name" value="Cation_efflux"/>
</dbReference>
<keyword evidence="4" id="KW-1003">Cell membrane</keyword>